<proteinExistence type="predicted"/>
<sequence>MSVGPVSDPNFLHLSFQIPDEPPIVEAVFASLGPLIWVQVSKSEINTSTINLCSPLRRVRDGAPSTCKPNSATLWFQLVLFSLKGVFNIYIYHVTHVYNITFP</sequence>
<dbReference type="EMBL" id="JAHRIP010010375">
    <property type="protein sequence ID" value="MEQ2283707.1"/>
    <property type="molecule type" value="Genomic_DNA"/>
</dbReference>
<name>A0ABV0XQH1_9TELE</name>
<comment type="caution">
    <text evidence="1">The sequence shown here is derived from an EMBL/GenBank/DDBJ whole genome shotgun (WGS) entry which is preliminary data.</text>
</comment>
<keyword evidence="2" id="KW-1185">Reference proteome</keyword>
<gene>
    <name evidence="1" type="ORF">AMECASPLE_014353</name>
</gene>
<accession>A0ABV0XQH1</accession>
<reference evidence="1 2" key="1">
    <citation type="submission" date="2021-06" db="EMBL/GenBank/DDBJ databases">
        <authorList>
            <person name="Palmer J.M."/>
        </authorList>
    </citation>
    <scope>NUCLEOTIDE SEQUENCE [LARGE SCALE GENOMIC DNA]</scope>
    <source>
        <strain evidence="1 2">AS_MEX2019</strain>
        <tissue evidence="1">Muscle</tissue>
    </source>
</reference>
<evidence type="ECO:0000313" key="1">
    <source>
        <dbReference type="EMBL" id="MEQ2283707.1"/>
    </source>
</evidence>
<dbReference type="Proteomes" id="UP001469553">
    <property type="component" value="Unassembled WGS sequence"/>
</dbReference>
<organism evidence="1 2">
    <name type="scientific">Ameca splendens</name>
    <dbReference type="NCBI Taxonomy" id="208324"/>
    <lineage>
        <taxon>Eukaryota</taxon>
        <taxon>Metazoa</taxon>
        <taxon>Chordata</taxon>
        <taxon>Craniata</taxon>
        <taxon>Vertebrata</taxon>
        <taxon>Euteleostomi</taxon>
        <taxon>Actinopterygii</taxon>
        <taxon>Neopterygii</taxon>
        <taxon>Teleostei</taxon>
        <taxon>Neoteleostei</taxon>
        <taxon>Acanthomorphata</taxon>
        <taxon>Ovalentaria</taxon>
        <taxon>Atherinomorphae</taxon>
        <taxon>Cyprinodontiformes</taxon>
        <taxon>Goodeidae</taxon>
        <taxon>Ameca</taxon>
    </lineage>
</organism>
<protein>
    <submittedName>
        <fullName evidence="1">Uncharacterized protein</fullName>
    </submittedName>
</protein>
<evidence type="ECO:0000313" key="2">
    <source>
        <dbReference type="Proteomes" id="UP001469553"/>
    </source>
</evidence>